<dbReference type="HOGENOM" id="CLU_2618677_0_0_9"/>
<dbReference type="STRING" id="44252.DJ90_1997"/>
<reference evidence="1 2" key="1">
    <citation type="submission" date="2014-04" db="EMBL/GenBank/DDBJ databases">
        <authorList>
            <person name="Bishop-Lilly K.A."/>
            <person name="Broomall S.M."/>
            <person name="Chain P.S."/>
            <person name="Chertkov O."/>
            <person name="Coyne S.R."/>
            <person name="Daligault H.E."/>
            <person name="Davenport K.W."/>
            <person name="Erkkila T."/>
            <person name="Frey K.G."/>
            <person name="Gibbons H.S."/>
            <person name="Gu W."/>
            <person name="Jaissle J."/>
            <person name="Johnson S.L."/>
            <person name="Koroleva G.I."/>
            <person name="Ladner J.T."/>
            <person name="Lo C.-C."/>
            <person name="Minogue T.D."/>
            <person name="Munk C."/>
            <person name="Palacios G.F."/>
            <person name="Redden C.L."/>
            <person name="Rosenzweig C.N."/>
            <person name="Scholz M.B."/>
            <person name="Teshima H."/>
            <person name="Xu Y."/>
        </authorList>
    </citation>
    <scope>NUCLEOTIDE SEQUENCE [LARGE SCALE GENOMIC DNA]</scope>
    <source>
        <strain evidence="1 2">8244</strain>
    </source>
</reference>
<comment type="caution">
    <text evidence="1">The sequence shown here is derived from an EMBL/GenBank/DDBJ whole genome shotgun (WGS) entry which is preliminary data.</text>
</comment>
<evidence type="ECO:0000313" key="2">
    <source>
        <dbReference type="Proteomes" id="UP000029278"/>
    </source>
</evidence>
<organism evidence="1 2">
    <name type="scientific">Paenibacillus macerans</name>
    <name type="common">Bacillus macerans</name>
    <dbReference type="NCBI Taxonomy" id="44252"/>
    <lineage>
        <taxon>Bacteria</taxon>
        <taxon>Bacillati</taxon>
        <taxon>Bacillota</taxon>
        <taxon>Bacilli</taxon>
        <taxon>Bacillales</taxon>
        <taxon>Paenibacillaceae</taxon>
        <taxon>Paenibacillus</taxon>
    </lineage>
</organism>
<name>A0A090ZP47_PAEMA</name>
<accession>A0A090ZP47</accession>
<proteinExistence type="predicted"/>
<gene>
    <name evidence="1" type="ORF">DJ90_1997</name>
</gene>
<evidence type="ECO:0000313" key="1">
    <source>
        <dbReference type="EMBL" id="KFN12198.1"/>
    </source>
</evidence>
<dbReference type="OrthoDB" id="9989115at2"/>
<dbReference type="AlphaFoldDB" id="A0A090ZP47"/>
<dbReference type="Proteomes" id="UP000029278">
    <property type="component" value="Unassembled WGS sequence"/>
</dbReference>
<protein>
    <submittedName>
        <fullName evidence="1">Uncharacterized protein</fullName>
    </submittedName>
</protein>
<keyword evidence="2" id="KW-1185">Reference proteome</keyword>
<sequence length="78" mass="9088">MAGDVLQDVAGYRRYLMPQSGGKRQRIEMDNGGEIHSLRFRQFASPMNQKHDAILNDVLHVLFKARCRKHIEKMILHI</sequence>
<dbReference type="RefSeq" id="WP_051985562.1">
    <property type="nucleotide sequence ID" value="NZ_JAKOBR010000031.1"/>
</dbReference>
<dbReference type="EMBL" id="JMQA01000001">
    <property type="protein sequence ID" value="KFN12198.1"/>
    <property type="molecule type" value="Genomic_DNA"/>
</dbReference>